<evidence type="ECO:0000313" key="5">
    <source>
        <dbReference type="Proteomes" id="UP000182306"/>
    </source>
</evidence>
<dbReference type="NCBIfam" id="TIGR03558">
    <property type="entry name" value="oxido_grp_1"/>
    <property type="match status" value="1"/>
</dbReference>
<dbReference type="AlphaFoldDB" id="A0A1L3LQR1"/>
<dbReference type="Pfam" id="PF00296">
    <property type="entry name" value="Bac_luciferase"/>
    <property type="match status" value="1"/>
</dbReference>
<dbReference type="GO" id="GO:0005829">
    <property type="term" value="C:cytosol"/>
    <property type="evidence" value="ECO:0007669"/>
    <property type="project" value="TreeGrafter"/>
</dbReference>
<evidence type="ECO:0000256" key="1">
    <source>
        <dbReference type="ARBA" id="ARBA00007789"/>
    </source>
</evidence>
<organism evidence="4 5">
    <name type="scientific">Sinorhizobium americanum</name>
    <dbReference type="NCBI Taxonomy" id="194963"/>
    <lineage>
        <taxon>Bacteria</taxon>
        <taxon>Pseudomonadati</taxon>
        <taxon>Pseudomonadota</taxon>
        <taxon>Alphaproteobacteria</taxon>
        <taxon>Hyphomicrobiales</taxon>
        <taxon>Rhizobiaceae</taxon>
        <taxon>Sinorhizobium/Ensifer group</taxon>
        <taxon>Sinorhizobium</taxon>
    </lineage>
</organism>
<dbReference type="InterPro" id="IPR019949">
    <property type="entry name" value="CmoO-like"/>
</dbReference>
<accession>A0A1L3LQR1</accession>
<dbReference type="PANTHER" id="PTHR30137">
    <property type="entry name" value="LUCIFERASE-LIKE MONOOXYGENASE"/>
    <property type="match status" value="1"/>
</dbReference>
<evidence type="ECO:0000256" key="2">
    <source>
        <dbReference type="ARBA" id="ARBA00074555"/>
    </source>
</evidence>
<dbReference type="KEGG" id="same:SAMCFNEI73_Ch3166"/>
<feature type="domain" description="Luciferase-like" evidence="3">
    <location>
        <begin position="4"/>
        <end position="297"/>
    </location>
</feature>
<dbReference type="SUPFAM" id="SSF51679">
    <property type="entry name" value="Bacterial luciferase-like"/>
    <property type="match status" value="1"/>
</dbReference>
<dbReference type="Proteomes" id="UP000182306">
    <property type="component" value="Chromosome"/>
</dbReference>
<evidence type="ECO:0000313" key="4">
    <source>
        <dbReference type="EMBL" id="APG92430.1"/>
    </source>
</evidence>
<dbReference type="OrthoDB" id="9780518at2"/>
<keyword evidence="5" id="KW-1185">Reference proteome</keyword>
<dbReference type="Gene3D" id="3.20.20.30">
    <property type="entry name" value="Luciferase-like domain"/>
    <property type="match status" value="1"/>
</dbReference>
<gene>
    <name evidence="4" type="ORF">SAMCFNEI73_Ch3166</name>
</gene>
<dbReference type="STRING" id="194963.SAMCFNEI73_Ch3166"/>
<reference evidence="4 5" key="1">
    <citation type="submission" date="2015-10" db="EMBL/GenBank/DDBJ databases">
        <title>Genomic differences between typical nodule nitrogen-fixing rhizobial strains and those coming from bean seeds.</title>
        <authorList>
            <person name="Peralta H."/>
            <person name="Aguilar-Vera A."/>
            <person name="Diaz R."/>
            <person name="Mora Y."/>
            <person name="Martinez-Batallar G."/>
            <person name="Salazar E."/>
            <person name="Vargas-Lagunas C."/>
            <person name="Encarnacion S."/>
            <person name="Girard L."/>
            <person name="Mora J."/>
        </authorList>
    </citation>
    <scope>NUCLEOTIDE SEQUENCE [LARGE SCALE GENOMIC DNA]</scope>
    <source>
        <strain evidence="4 5">CFNEI 73</strain>
    </source>
</reference>
<evidence type="ECO:0000259" key="3">
    <source>
        <dbReference type="Pfam" id="PF00296"/>
    </source>
</evidence>
<protein>
    <recommendedName>
        <fullName evidence="2">Luciferase-like monooxygenase</fullName>
    </recommendedName>
</protein>
<dbReference type="PANTHER" id="PTHR30137:SF6">
    <property type="entry name" value="LUCIFERASE-LIKE MONOOXYGENASE"/>
    <property type="match status" value="1"/>
</dbReference>
<dbReference type="FunFam" id="3.20.20.30:FF:000002">
    <property type="entry name" value="LLM class flavin-dependent oxidoreductase"/>
    <property type="match status" value="1"/>
</dbReference>
<dbReference type="GO" id="GO:0016705">
    <property type="term" value="F:oxidoreductase activity, acting on paired donors, with incorporation or reduction of molecular oxygen"/>
    <property type="evidence" value="ECO:0007669"/>
    <property type="project" value="InterPro"/>
</dbReference>
<dbReference type="InterPro" id="IPR050766">
    <property type="entry name" value="Bact_Lucif_Oxidored"/>
</dbReference>
<sequence>MVPFSVLDLSPITEGGSVAQSLENSRRLAIAAEENGYSRFWLAEHHGMKGIASAATSIVISHVASATQSIRVGSGGIMLPNHSPLVIAEQFGTLAALYPGRIDLGLGRAPGTDMRTAQALRRNMEASSNNFPNDVVELQALLGPVGEDQKIIAVPGADANVPIWLLGSSHFSAHLAGMLGLPFAFASHFAPDMLVSALEIYRERFAPSPQLDRPQVMVGVMGVAADTDEEANYLFTSMQQSFVALRRNARGRFPPPVRSMQGLWSPDEKIFVDHAMRYAVVGGPETIRRKIEEFVDLTRADELIVSMPIFDMEKRLHSLKLFAQAQADLARAA</sequence>
<proteinExistence type="predicted"/>
<dbReference type="RefSeq" id="WP_064254025.1">
    <property type="nucleotide sequence ID" value="NZ_CP013107.1"/>
</dbReference>
<dbReference type="EMBL" id="CP013107">
    <property type="protein sequence ID" value="APG92430.1"/>
    <property type="molecule type" value="Genomic_DNA"/>
</dbReference>
<dbReference type="InterPro" id="IPR036661">
    <property type="entry name" value="Luciferase-like_sf"/>
</dbReference>
<dbReference type="InterPro" id="IPR011251">
    <property type="entry name" value="Luciferase-like_dom"/>
</dbReference>
<name>A0A1L3LQR1_9HYPH</name>
<comment type="similarity">
    <text evidence="1">To bacterial alkanal monooxygenase alpha and beta chains.</text>
</comment>